<evidence type="ECO:0000313" key="2">
    <source>
        <dbReference type="EMBL" id="KAK7680229.1"/>
    </source>
</evidence>
<dbReference type="PANTHER" id="PTHR48471:SF1">
    <property type="entry name" value="DDE TNP4 DOMAIN-CONTAINING PROTEIN"/>
    <property type="match status" value="1"/>
</dbReference>
<keyword evidence="1" id="KW-0732">Signal</keyword>
<reference evidence="2 3" key="1">
    <citation type="submission" date="2022-09" db="EMBL/GenBank/DDBJ databases">
        <authorList>
            <person name="Palmer J.M."/>
        </authorList>
    </citation>
    <scope>NUCLEOTIDE SEQUENCE [LARGE SCALE GENOMIC DNA]</scope>
    <source>
        <strain evidence="2 3">DSM 7382</strain>
    </source>
</reference>
<proteinExistence type="predicted"/>
<organism evidence="2 3">
    <name type="scientific">Cerrena zonata</name>
    <dbReference type="NCBI Taxonomy" id="2478898"/>
    <lineage>
        <taxon>Eukaryota</taxon>
        <taxon>Fungi</taxon>
        <taxon>Dikarya</taxon>
        <taxon>Basidiomycota</taxon>
        <taxon>Agaricomycotina</taxon>
        <taxon>Agaricomycetes</taxon>
        <taxon>Polyporales</taxon>
        <taxon>Cerrenaceae</taxon>
        <taxon>Cerrena</taxon>
    </lineage>
</organism>
<dbReference type="EMBL" id="JASBNA010000051">
    <property type="protein sequence ID" value="KAK7680229.1"/>
    <property type="molecule type" value="Genomic_DNA"/>
</dbReference>
<evidence type="ECO:0000256" key="1">
    <source>
        <dbReference type="SAM" id="SignalP"/>
    </source>
</evidence>
<dbReference type="AlphaFoldDB" id="A0AAW0FPT0"/>
<comment type="caution">
    <text evidence="2">The sequence shown here is derived from an EMBL/GenBank/DDBJ whole genome shotgun (WGS) entry which is preliminary data.</text>
</comment>
<keyword evidence="3" id="KW-1185">Reference proteome</keyword>
<evidence type="ECO:0000313" key="3">
    <source>
        <dbReference type="Proteomes" id="UP001385951"/>
    </source>
</evidence>
<name>A0AAW0FPT0_9APHY</name>
<dbReference type="Proteomes" id="UP001385951">
    <property type="component" value="Unassembled WGS sequence"/>
</dbReference>
<gene>
    <name evidence="2" type="ORF">QCA50_016738</name>
</gene>
<sequence>MPPRDFCSCPVNCYICFVISLLLQVLQELPEAAVCWPSDDKFNKLSEIIQERHPHLNGAFGSLDGLNLTSKESSDPTIENATYNGWLHSHCYSCVMAFSLKGLCFPCVHVETGLNMDSHHTIFRPPYCLQSQCIRKLA</sequence>
<accession>A0AAW0FPT0</accession>
<protein>
    <submittedName>
        <fullName evidence="2">Uncharacterized protein</fullName>
    </submittedName>
</protein>
<feature type="signal peptide" evidence="1">
    <location>
        <begin position="1"/>
        <end position="28"/>
    </location>
</feature>
<feature type="chain" id="PRO_5043586780" evidence="1">
    <location>
        <begin position="29"/>
        <end position="138"/>
    </location>
</feature>
<dbReference type="PANTHER" id="PTHR48471">
    <property type="entry name" value="DDE TNP4 DOMAIN-CONTAINING PROTEIN"/>
    <property type="match status" value="1"/>
</dbReference>